<dbReference type="PRINTS" id="PR00340">
    <property type="entry name" value="PIIGLNB"/>
</dbReference>
<gene>
    <name evidence="1" type="ORF">JCM21142_72631</name>
</gene>
<dbReference type="GO" id="GO:0005524">
    <property type="term" value="F:ATP binding"/>
    <property type="evidence" value="ECO:0007669"/>
    <property type="project" value="TreeGrafter"/>
</dbReference>
<dbReference type="RefSeq" id="WP_027470483.1">
    <property type="nucleotide sequence ID" value="NZ_BAMD01000034.1"/>
</dbReference>
<dbReference type="PANTHER" id="PTHR30115:SF11">
    <property type="entry name" value="NITROGEN REGULATORY PROTEIN P-II HOMOLOG"/>
    <property type="match status" value="1"/>
</dbReference>
<dbReference type="Pfam" id="PF00543">
    <property type="entry name" value="P-II"/>
    <property type="match status" value="1"/>
</dbReference>
<dbReference type="InterPro" id="IPR002187">
    <property type="entry name" value="N-reg_PII"/>
</dbReference>
<dbReference type="GO" id="GO:0030234">
    <property type="term" value="F:enzyme regulator activity"/>
    <property type="evidence" value="ECO:0007669"/>
    <property type="project" value="InterPro"/>
</dbReference>
<dbReference type="OrthoDB" id="9802729at2"/>
<dbReference type="GO" id="GO:0006808">
    <property type="term" value="P:regulation of nitrogen utilization"/>
    <property type="evidence" value="ECO:0007669"/>
    <property type="project" value="InterPro"/>
</dbReference>
<dbReference type="Proteomes" id="UP000019402">
    <property type="component" value="Unassembled WGS sequence"/>
</dbReference>
<dbReference type="InterPro" id="IPR011322">
    <property type="entry name" value="N-reg_PII-like_a/b"/>
</dbReference>
<dbReference type="PROSITE" id="PS51343">
    <property type="entry name" value="PII_GLNB_DOM"/>
    <property type="match status" value="1"/>
</dbReference>
<comment type="caution">
    <text evidence="1">The sequence shown here is derived from an EMBL/GenBank/DDBJ whole genome shotgun (WGS) entry which is preliminary data.</text>
</comment>
<organism evidence="1 2">
    <name type="scientific">Saccharicrinis fermentans DSM 9555 = JCM 21142</name>
    <dbReference type="NCBI Taxonomy" id="869213"/>
    <lineage>
        <taxon>Bacteria</taxon>
        <taxon>Pseudomonadati</taxon>
        <taxon>Bacteroidota</taxon>
        <taxon>Bacteroidia</taxon>
        <taxon>Marinilabiliales</taxon>
        <taxon>Marinilabiliaceae</taxon>
        <taxon>Saccharicrinis</taxon>
    </lineage>
</organism>
<sequence>MKLITAIIREYQLDQVRESLIQAGISRITVSRVSGNGNQVNTEVYRGKEFVPNLTPKMRIEIAVNDEFAEVTIDAIIKAAKSHNGHEGEVGDGKIFVTPLEQVIRIRTEERGSSAI</sequence>
<dbReference type="GO" id="GO:0005829">
    <property type="term" value="C:cytosol"/>
    <property type="evidence" value="ECO:0007669"/>
    <property type="project" value="TreeGrafter"/>
</dbReference>
<reference evidence="1 2" key="1">
    <citation type="journal article" date="2014" name="Genome Announc.">
        <title>Draft Genome Sequence of Cytophaga fermentans JCM 21142T, a Facultative Anaerobe Isolated from Marine Mud.</title>
        <authorList>
            <person name="Starns D."/>
            <person name="Oshima K."/>
            <person name="Suda W."/>
            <person name="Iino T."/>
            <person name="Yuki M."/>
            <person name="Inoue J."/>
            <person name="Kitamura K."/>
            <person name="Iida T."/>
            <person name="Darby A."/>
            <person name="Hattori M."/>
            <person name="Ohkuma M."/>
        </authorList>
    </citation>
    <scope>NUCLEOTIDE SEQUENCE [LARGE SCALE GENOMIC DNA]</scope>
    <source>
        <strain evidence="1 2">JCM 21142</strain>
    </source>
</reference>
<evidence type="ECO:0000313" key="2">
    <source>
        <dbReference type="Proteomes" id="UP000019402"/>
    </source>
</evidence>
<dbReference type="eggNOG" id="COG0347">
    <property type="taxonomic scope" value="Bacteria"/>
</dbReference>
<keyword evidence="2" id="KW-1185">Reference proteome</keyword>
<proteinExistence type="predicted"/>
<evidence type="ECO:0000313" key="1">
    <source>
        <dbReference type="EMBL" id="GAF03941.1"/>
    </source>
</evidence>
<dbReference type="SUPFAM" id="SSF54913">
    <property type="entry name" value="GlnB-like"/>
    <property type="match status" value="1"/>
</dbReference>
<dbReference type="Gene3D" id="3.30.70.120">
    <property type="match status" value="1"/>
</dbReference>
<dbReference type="EMBL" id="BAMD01000034">
    <property type="protein sequence ID" value="GAF03941.1"/>
    <property type="molecule type" value="Genomic_DNA"/>
</dbReference>
<dbReference type="SMART" id="SM00938">
    <property type="entry name" value="P-II"/>
    <property type="match status" value="1"/>
</dbReference>
<name>W7YHK9_9BACT</name>
<dbReference type="InterPro" id="IPR015867">
    <property type="entry name" value="N-reg_PII/ATP_PRibTrfase_C"/>
</dbReference>
<dbReference type="PANTHER" id="PTHR30115">
    <property type="entry name" value="NITROGEN REGULATORY PROTEIN P-II"/>
    <property type="match status" value="1"/>
</dbReference>
<accession>W7YHK9</accession>
<dbReference type="AlphaFoldDB" id="W7YHK9"/>
<protein>
    <submittedName>
        <fullName evidence="1">Nitrogen regulatory protein P-II</fullName>
    </submittedName>
</protein>
<dbReference type="STRING" id="869213.GCA_000517085_00453"/>